<keyword evidence="1" id="KW-1185">Reference proteome</keyword>
<organism evidence="1 2">
    <name type="scientific">Haemonchus contortus</name>
    <name type="common">Barber pole worm</name>
    <dbReference type="NCBI Taxonomy" id="6289"/>
    <lineage>
        <taxon>Eukaryota</taxon>
        <taxon>Metazoa</taxon>
        <taxon>Ecdysozoa</taxon>
        <taxon>Nematoda</taxon>
        <taxon>Chromadorea</taxon>
        <taxon>Rhabditida</taxon>
        <taxon>Rhabditina</taxon>
        <taxon>Rhabditomorpha</taxon>
        <taxon>Strongyloidea</taxon>
        <taxon>Trichostrongylidae</taxon>
        <taxon>Haemonchus</taxon>
    </lineage>
</organism>
<name>A0A7I4Z0Y6_HAECO</name>
<dbReference type="PANTHER" id="PTHR47331">
    <property type="entry name" value="PHD-TYPE DOMAIN-CONTAINING PROTEIN"/>
    <property type="match status" value="1"/>
</dbReference>
<dbReference type="Proteomes" id="UP000025227">
    <property type="component" value="Unplaced"/>
</dbReference>
<sequence>MCLFSFLQSKNNDLVKGIDENLYVGNILLSANTPSEALKKYYESKALPAEIGMNLIEYVANFNEVNSAIPVYGRAPSGTIKLLGVTYDTESDEFTHELKFPDNKKLTKKDVLSQLNSIYDPLGIAAPLTIHLKHLMREIYGRTIKWKEPVSKDLADIWNDTCSKMNSISSSVPRFPFEDNIDSFLLWVFSDASIQALAVCAYFRNEHTLKVSPLTSGETRLTPKKIKQTIPKLELLAILTAARLGKTIVAASKEPVSHINILSDSEIALSWATSKGNLPVFVENQRYRIMKVIQAVET</sequence>
<protein>
    <submittedName>
        <fullName evidence="2">POLAc domain-containing protein</fullName>
    </submittedName>
</protein>
<dbReference type="OrthoDB" id="5875692at2759"/>
<evidence type="ECO:0000313" key="1">
    <source>
        <dbReference type="Proteomes" id="UP000025227"/>
    </source>
</evidence>
<dbReference type="OMA" id="EFTHELK"/>
<dbReference type="Pfam" id="PF05380">
    <property type="entry name" value="Peptidase_A17"/>
    <property type="match status" value="1"/>
</dbReference>
<dbReference type="InterPro" id="IPR008042">
    <property type="entry name" value="Retrotrans_Pao"/>
</dbReference>
<evidence type="ECO:0000313" key="2">
    <source>
        <dbReference type="WBParaSite" id="HCON_00167450-00001"/>
    </source>
</evidence>
<dbReference type="AlphaFoldDB" id="A0A7I4Z0Y6"/>
<dbReference type="WBParaSite" id="HCON_00167450-00001">
    <property type="protein sequence ID" value="HCON_00167450-00001"/>
    <property type="gene ID" value="HCON_00167450"/>
</dbReference>
<reference evidence="2" key="1">
    <citation type="submission" date="2020-12" db="UniProtKB">
        <authorList>
            <consortium name="WormBaseParasite"/>
        </authorList>
    </citation>
    <scope>IDENTIFICATION</scope>
    <source>
        <strain evidence="2">MHco3</strain>
    </source>
</reference>
<accession>A0A7I4Z0Y6</accession>
<proteinExistence type="predicted"/>